<feature type="transmembrane region" description="Helical" evidence="2">
    <location>
        <begin position="12"/>
        <end position="35"/>
    </location>
</feature>
<dbReference type="InterPro" id="IPR052894">
    <property type="entry name" value="AsmA-related"/>
</dbReference>
<dbReference type="RefSeq" id="WP_348758037.1">
    <property type="nucleotide sequence ID" value="NZ_OZ026884.1"/>
</dbReference>
<accession>A0ABM9NLL5</accession>
<protein>
    <recommendedName>
        <fullName evidence="5">DUF748 domain-containing protein</fullName>
    </recommendedName>
</protein>
<name>A0ABM9NLL5_9GAMM</name>
<keyword evidence="2" id="KW-1133">Transmembrane helix</keyword>
<sequence>MNRFLKLARNPWLLGLVAALMLYTLAGFSLVPFLVRHYIPRLAAEQLQRKATVGDVQFNPFLFTFEANDFALEEQDGRPLVGFRRLFMDFELKSLIERAWTFAEVRLEGPSVDAVLDRAGGLNLAKITDSLPKSPEPSPPPAEGPPPRILLHHLALTDGSVKFTDLAGANPATETVGPINLELEGLSTLPDRSGTQRLEAQLPDGGRLTWRGDVALNPLHSSGEVQLVGFRLAPRWKFVQDRIHLAEPGGEASLSARYRFSRAAGKTELAVEDGRFRLAGLRLTPVGAQEPWLSLEEIAIDQASVDLGARAVRLATLALRNGQLKVAMDPAGVLNWQGVITAPPAAAPAPPPSAPVEPPWRVAVEKVEIAGLAIHLADASHGAPLAASIGDFGLTLGAEGELGGEKPKARVDGLKVNVNRVAITTPGQGTPLLTWDALTAEGGRLDLEQREATLQRLSVTGGGTTLGREADGTLYPLERLAPKTAAPPAPAHDAPSAPAWRFSLGEVALQDFHLALADRSLAPEIAYDFDGIRVTLKNVSTDGTAPVAFEGQLKVRQGGALQASGSASPKGDHAQAKIKVERFDLKALQPLVAQYAALKLESGDVSTDLAVDFQKGDPNPTLKAAGNLGVNGLQLNEAKTGKRFLAWKSLTASGIGFGLGPDKLAVKEVRIVQPGATLAIFRDHSTNIAAILKPPSPAGAATPAVKAPPPQGAKGRTAAKPGAARTFPVVIERIRVDDGVIDYSDDSLVLPFATRIEDFDGAASGVSTAPKARVSLKFAGRVGEYGQVNVDGSLNPMQMKAFSDVDVVFRNVAMSPLSPYSATFAGRKIQSGRLNMDVLYKIDDGHLRSNNKIVLDQLVLGERVESPNAVNLPLDLAVALLTDSDGKINADIPVEGDVNKPQFGYGKVVWDAIVTLIKKAVTAPFNAIASLFGGSQEDLGKIEFEPGRAALPPPEREKLKKVAVALAQRPKLKLTVHGTFDSQLDGEALRSRQVRDALAKAMDIALQPGEDLGPPGFGDAATQKALERLADARGGPKAMEEFQAAYEKSSGRKPQRVGALGGFLGRPSDDTGFYEKLYRHLVDTAPLPQAELTGLAEQRGKAILAELAGQPGLDKNRLGAGKTEAVSGDKTVPVKLELGAE</sequence>
<dbReference type="Pfam" id="PF05359">
    <property type="entry name" value="DUF748"/>
    <property type="match status" value="1"/>
</dbReference>
<dbReference type="PANTHER" id="PTHR30441">
    <property type="entry name" value="DUF748 DOMAIN-CONTAINING PROTEIN"/>
    <property type="match status" value="1"/>
</dbReference>
<dbReference type="InterPro" id="IPR008023">
    <property type="entry name" value="DUF748"/>
</dbReference>
<evidence type="ECO:0008006" key="5">
    <source>
        <dbReference type="Google" id="ProtNLM"/>
    </source>
</evidence>
<reference evidence="3 4" key="1">
    <citation type="submission" date="2024-04" db="EMBL/GenBank/DDBJ databases">
        <authorList>
            <person name="Cremers G."/>
        </authorList>
    </citation>
    <scope>NUCLEOTIDE SEQUENCE [LARGE SCALE GENOMIC DNA]</scope>
    <source>
        <strain evidence="3">MeCH1-AG</strain>
    </source>
</reference>
<gene>
    <name evidence="3" type="ORF">MECH1_V1_2752</name>
</gene>
<evidence type="ECO:0000313" key="4">
    <source>
        <dbReference type="Proteomes" id="UP001497493"/>
    </source>
</evidence>
<keyword evidence="2" id="KW-0472">Membrane</keyword>
<dbReference type="Proteomes" id="UP001497493">
    <property type="component" value="Chromosome"/>
</dbReference>
<proteinExistence type="predicted"/>
<evidence type="ECO:0000256" key="1">
    <source>
        <dbReference type="SAM" id="MobiDB-lite"/>
    </source>
</evidence>
<feature type="compositionally biased region" description="Pro residues" evidence="1">
    <location>
        <begin position="134"/>
        <end position="147"/>
    </location>
</feature>
<feature type="region of interest" description="Disordered" evidence="1">
    <location>
        <begin position="127"/>
        <end position="147"/>
    </location>
</feature>
<dbReference type="EMBL" id="OZ026884">
    <property type="protein sequence ID" value="CAL1241528.1"/>
    <property type="molecule type" value="Genomic_DNA"/>
</dbReference>
<feature type="region of interest" description="Disordered" evidence="1">
    <location>
        <begin position="697"/>
        <end position="719"/>
    </location>
</feature>
<keyword evidence="4" id="KW-1185">Reference proteome</keyword>
<dbReference type="PANTHER" id="PTHR30441:SF8">
    <property type="entry name" value="DUF748 DOMAIN-CONTAINING PROTEIN"/>
    <property type="match status" value="1"/>
</dbReference>
<keyword evidence="2" id="KW-0812">Transmembrane</keyword>
<evidence type="ECO:0000256" key="2">
    <source>
        <dbReference type="SAM" id="Phobius"/>
    </source>
</evidence>
<evidence type="ECO:0000313" key="3">
    <source>
        <dbReference type="EMBL" id="CAL1241528.1"/>
    </source>
</evidence>
<organism evidence="3 4">
    <name type="scientific">Candidatus Methylocalor cossyra</name>
    <dbReference type="NCBI Taxonomy" id="3108543"/>
    <lineage>
        <taxon>Bacteria</taxon>
        <taxon>Pseudomonadati</taxon>
        <taxon>Pseudomonadota</taxon>
        <taxon>Gammaproteobacteria</taxon>
        <taxon>Methylococcales</taxon>
        <taxon>Methylococcaceae</taxon>
        <taxon>Candidatus Methylocalor</taxon>
    </lineage>
</organism>